<dbReference type="Proteomes" id="UP000266841">
    <property type="component" value="Unassembled WGS sequence"/>
</dbReference>
<dbReference type="AlphaFoldDB" id="K0SWP7"/>
<keyword evidence="2" id="KW-1185">Reference proteome</keyword>
<sequence>SRQFLRPSPRGAFSIEDVTTEIRRGRTSKRDFVVTADVVATEMLEREHLDSILAEFQSLKDDLDLSVVDIRVHMGDSPAELS</sequence>
<organism evidence="1 2">
    <name type="scientific">Thalassiosira oceanica</name>
    <name type="common">Marine diatom</name>
    <dbReference type="NCBI Taxonomy" id="159749"/>
    <lineage>
        <taxon>Eukaryota</taxon>
        <taxon>Sar</taxon>
        <taxon>Stramenopiles</taxon>
        <taxon>Ochrophyta</taxon>
        <taxon>Bacillariophyta</taxon>
        <taxon>Coscinodiscophyceae</taxon>
        <taxon>Thalassiosirophycidae</taxon>
        <taxon>Thalassiosirales</taxon>
        <taxon>Thalassiosiraceae</taxon>
        <taxon>Thalassiosira</taxon>
    </lineage>
</organism>
<protein>
    <submittedName>
        <fullName evidence="1">Uncharacterized protein</fullName>
    </submittedName>
</protein>
<reference evidence="1 2" key="1">
    <citation type="journal article" date="2012" name="Genome Biol.">
        <title>Genome and low-iron response of an oceanic diatom adapted to chronic iron limitation.</title>
        <authorList>
            <person name="Lommer M."/>
            <person name="Specht M."/>
            <person name="Roy A.S."/>
            <person name="Kraemer L."/>
            <person name="Andreson R."/>
            <person name="Gutowska M.A."/>
            <person name="Wolf J."/>
            <person name="Bergner S.V."/>
            <person name="Schilhabel M.B."/>
            <person name="Klostermeier U.C."/>
            <person name="Beiko R.G."/>
            <person name="Rosenstiel P."/>
            <person name="Hippler M."/>
            <person name="Laroche J."/>
        </authorList>
    </citation>
    <scope>NUCLEOTIDE SEQUENCE [LARGE SCALE GENOMIC DNA]</scope>
    <source>
        <strain evidence="1 2">CCMP1005</strain>
    </source>
</reference>
<name>K0SWP7_THAOC</name>
<evidence type="ECO:0000313" key="1">
    <source>
        <dbReference type="EMBL" id="EJK65411.1"/>
    </source>
</evidence>
<comment type="caution">
    <text evidence="1">The sequence shown here is derived from an EMBL/GenBank/DDBJ whole genome shotgun (WGS) entry which is preliminary data.</text>
</comment>
<accession>K0SWP7</accession>
<feature type="non-terminal residue" evidence="1">
    <location>
        <position position="1"/>
    </location>
</feature>
<dbReference type="Gene3D" id="3.30.70.260">
    <property type="match status" value="1"/>
</dbReference>
<dbReference type="EMBL" id="AGNL01015862">
    <property type="protein sequence ID" value="EJK65411.1"/>
    <property type="molecule type" value="Genomic_DNA"/>
</dbReference>
<gene>
    <name evidence="1" type="ORF">THAOC_13728</name>
</gene>
<evidence type="ECO:0000313" key="2">
    <source>
        <dbReference type="Proteomes" id="UP000266841"/>
    </source>
</evidence>
<proteinExistence type="predicted"/>
<dbReference type="OrthoDB" id="5345392at2759"/>